<dbReference type="AlphaFoldDB" id="A0A9P0L8K1"/>
<feature type="signal peptide" evidence="1">
    <location>
        <begin position="1"/>
        <end position="18"/>
    </location>
</feature>
<sequence length="93" mass="10853">MTILVIWVSSAVLFLYYAQKYSDSANEFYVFLCNLPWYTWNEENKKLYLTILTNSNHGVAIYSLLSNSHLNYAYLKDLFNAIYTLACIGCKKE</sequence>
<keyword evidence="1" id="KW-0732">Signal</keyword>
<evidence type="ECO:0000313" key="3">
    <source>
        <dbReference type="Proteomes" id="UP001152888"/>
    </source>
</evidence>
<dbReference type="EMBL" id="CAKOFQ010007076">
    <property type="protein sequence ID" value="CAH1989938.1"/>
    <property type="molecule type" value="Genomic_DNA"/>
</dbReference>
<dbReference type="Proteomes" id="UP001152888">
    <property type="component" value="Unassembled WGS sequence"/>
</dbReference>
<protein>
    <submittedName>
        <fullName evidence="2">Uncharacterized protein</fullName>
    </submittedName>
</protein>
<comment type="caution">
    <text evidence="2">The sequence shown here is derived from an EMBL/GenBank/DDBJ whole genome shotgun (WGS) entry which is preliminary data.</text>
</comment>
<accession>A0A9P0L8K1</accession>
<evidence type="ECO:0000313" key="2">
    <source>
        <dbReference type="EMBL" id="CAH1989938.1"/>
    </source>
</evidence>
<organism evidence="2 3">
    <name type="scientific">Acanthoscelides obtectus</name>
    <name type="common">Bean weevil</name>
    <name type="synonym">Bruchus obtectus</name>
    <dbReference type="NCBI Taxonomy" id="200917"/>
    <lineage>
        <taxon>Eukaryota</taxon>
        <taxon>Metazoa</taxon>
        <taxon>Ecdysozoa</taxon>
        <taxon>Arthropoda</taxon>
        <taxon>Hexapoda</taxon>
        <taxon>Insecta</taxon>
        <taxon>Pterygota</taxon>
        <taxon>Neoptera</taxon>
        <taxon>Endopterygota</taxon>
        <taxon>Coleoptera</taxon>
        <taxon>Polyphaga</taxon>
        <taxon>Cucujiformia</taxon>
        <taxon>Chrysomeloidea</taxon>
        <taxon>Chrysomelidae</taxon>
        <taxon>Bruchinae</taxon>
        <taxon>Bruchini</taxon>
        <taxon>Acanthoscelides</taxon>
    </lineage>
</organism>
<proteinExistence type="predicted"/>
<dbReference type="OrthoDB" id="958254at2759"/>
<keyword evidence="3" id="KW-1185">Reference proteome</keyword>
<feature type="chain" id="PRO_5040287102" evidence="1">
    <location>
        <begin position="19"/>
        <end position="93"/>
    </location>
</feature>
<evidence type="ECO:0000256" key="1">
    <source>
        <dbReference type="SAM" id="SignalP"/>
    </source>
</evidence>
<reference evidence="2" key="1">
    <citation type="submission" date="2022-03" db="EMBL/GenBank/DDBJ databases">
        <authorList>
            <person name="Sayadi A."/>
        </authorList>
    </citation>
    <scope>NUCLEOTIDE SEQUENCE</scope>
</reference>
<gene>
    <name evidence="2" type="ORF">ACAOBT_LOCUS19376</name>
</gene>
<name>A0A9P0L8K1_ACAOB</name>